<dbReference type="InterPro" id="IPR053926">
    <property type="entry name" value="RecX_HTH_1st"/>
</dbReference>
<comment type="similarity">
    <text evidence="2">Belongs to the RecX family.</text>
</comment>
<dbReference type="PhylomeDB" id="A0A022QLY2"/>
<keyword evidence="9" id="KW-1185">Reference proteome</keyword>
<gene>
    <name evidence="8" type="ORF">MIMGU_mgv1a010925mg</name>
</gene>
<evidence type="ECO:0000313" key="9">
    <source>
        <dbReference type="Proteomes" id="UP000030748"/>
    </source>
</evidence>
<evidence type="ECO:0000256" key="3">
    <source>
        <dbReference type="ARBA" id="ARBA00018111"/>
    </source>
</evidence>
<organism evidence="8 9">
    <name type="scientific">Erythranthe guttata</name>
    <name type="common">Yellow monkey flower</name>
    <name type="synonym">Mimulus guttatus</name>
    <dbReference type="NCBI Taxonomy" id="4155"/>
    <lineage>
        <taxon>Eukaryota</taxon>
        <taxon>Viridiplantae</taxon>
        <taxon>Streptophyta</taxon>
        <taxon>Embryophyta</taxon>
        <taxon>Tracheophyta</taxon>
        <taxon>Spermatophyta</taxon>
        <taxon>Magnoliopsida</taxon>
        <taxon>eudicotyledons</taxon>
        <taxon>Gunneridae</taxon>
        <taxon>Pentapetalae</taxon>
        <taxon>asterids</taxon>
        <taxon>lamiids</taxon>
        <taxon>Lamiales</taxon>
        <taxon>Phrymaceae</taxon>
        <taxon>Erythranthe</taxon>
    </lineage>
</organism>
<evidence type="ECO:0000256" key="2">
    <source>
        <dbReference type="ARBA" id="ARBA00009695"/>
    </source>
</evidence>
<feature type="domain" description="RecX first three-helical" evidence="7">
    <location>
        <begin position="134"/>
        <end position="168"/>
    </location>
</feature>
<dbReference type="PANTHER" id="PTHR33602:SF1">
    <property type="entry name" value="REGULATORY PROTEIN RECX FAMILY PROTEIN"/>
    <property type="match status" value="1"/>
</dbReference>
<dbReference type="Gene3D" id="1.10.10.10">
    <property type="entry name" value="Winged helix-like DNA-binding domain superfamily/Winged helix DNA-binding domain"/>
    <property type="match status" value="3"/>
</dbReference>
<keyword evidence="4" id="KW-0963">Cytoplasm</keyword>
<dbReference type="OMA" id="FISCCAK"/>
<dbReference type="HAMAP" id="MF_01114">
    <property type="entry name" value="RecX"/>
    <property type="match status" value="1"/>
</dbReference>
<evidence type="ECO:0000313" key="8">
    <source>
        <dbReference type="EMBL" id="EYU27470.1"/>
    </source>
</evidence>
<feature type="domain" description="RecX second three-helical" evidence="5">
    <location>
        <begin position="177"/>
        <end position="217"/>
    </location>
</feature>
<dbReference type="Pfam" id="PF21982">
    <property type="entry name" value="RecX_HTH1"/>
    <property type="match status" value="1"/>
</dbReference>
<dbReference type="eggNOG" id="KOG0017">
    <property type="taxonomic scope" value="Eukaryota"/>
</dbReference>
<dbReference type="STRING" id="4155.A0A022QLY2"/>
<reference evidence="8 9" key="1">
    <citation type="journal article" date="2013" name="Proc. Natl. Acad. Sci. U.S.A.">
        <title>Fine-scale variation in meiotic recombination in Mimulus inferred from population shotgun sequencing.</title>
        <authorList>
            <person name="Hellsten U."/>
            <person name="Wright K.M."/>
            <person name="Jenkins J."/>
            <person name="Shu S."/>
            <person name="Yuan Y."/>
            <person name="Wessler S.R."/>
            <person name="Schmutz J."/>
            <person name="Willis J.H."/>
            <person name="Rokhsar D.S."/>
        </authorList>
    </citation>
    <scope>NUCLEOTIDE SEQUENCE [LARGE SCALE GENOMIC DNA]</scope>
    <source>
        <strain evidence="9">cv. DUN x IM62</strain>
    </source>
</reference>
<protein>
    <recommendedName>
        <fullName evidence="3">Regulatory protein RecX</fullName>
    </recommendedName>
</protein>
<dbReference type="GO" id="GO:0005737">
    <property type="term" value="C:cytoplasm"/>
    <property type="evidence" value="ECO:0007669"/>
    <property type="project" value="UniProtKB-SubCell"/>
</dbReference>
<dbReference type="InterPro" id="IPR053924">
    <property type="entry name" value="RecX_HTH_2nd"/>
</dbReference>
<evidence type="ECO:0000259" key="5">
    <source>
        <dbReference type="Pfam" id="PF02631"/>
    </source>
</evidence>
<comment type="subcellular location">
    <subcellularLocation>
        <location evidence="1">Cytoplasm</location>
    </subcellularLocation>
</comment>
<feature type="domain" description="RecX third three-helical" evidence="6">
    <location>
        <begin position="246"/>
        <end position="289"/>
    </location>
</feature>
<dbReference type="Proteomes" id="UP000030748">
    <property type="component" value="Unassembled WGS sequence"/>
</dbReference>
<evidence type="ECO:0000256" key="1">
    <source>
        <dbReference type="ARBA" id="ARBA00004496"/>
    </source>
</evidence>
<dbReference type="GO" id="GO:0006282">
    <property type="term" value="P:regulation of DNA repair"/>
    <property type="evidence" value="ECO:0007669"/>
    <property type="project" value="InterPro"/>
</dbReference>
<name>A0A022QLY2_ERYGU</name>
<dbReference type="InterPro" id="IPR053925">
    <property type="entry name" value="RecX_HTH_3rd"/>
</dbReference>
<dbReference type="PANTHER" id="PTHR33602">
    <property type="entry name" value="REGULATORY PROTEIN RECX FAMILY PROTEIN"/>
    <property type="match status" value="1"/>
</dbReference>
<dbReference type="InterPro" id="IPR003783">
    <property type="entry name" value="Regulatory_RecX"/>
</dbReference>
<proteinExistence type="inferred from homology"/>
<evidence type="ECO:0000259" key="6">
    <source>
        <dbReference type="Pfam" id="PF21981"/>
    </source>
</evidence>
<dbReference type="Pfam" id="PF21981">
    <property type="entry name" value="RecX_HTH3"/>
    <property type="match status" value="1"/>
</dbReference>
<dbReference type="InterPro" id="IPR036388">
    <property type="entry name" value="WH-like_DNA-bd_sf"/>
</dbReference>
<evidence type="ECO:0000259" key="7">
    <source>
        <dbReference type="Pfam" id="PF21982"/>
    </source>
</evidence>
<sequence length="297" mass="33700">MAFLMGNFVHVTVAATKLHYRLFLIPWVRRNNFISCCAKARDYSSAFPVKYIPRGSSINEENVAASLPVRCLKKSHNGHELSVKAVVDFSKNLDEEVDGDFVALIDDFVEEPDKIVEDSSKKCSGMQSSDVEKSAIKLLGSRAYTALELKKKLQGKRFPIEIIDAVITDFQSRGLINDCLYAESYSRSRWSSSSWGPRRIRQALFKKGISQVDAEKAIKLVFENKSEEGEDEDEDKGIAMSKISIDQLYLQASKQWQRSSGASQETRKSRMVRWLQYRGFSWSVVAFVLKKLESGDR</sequence>
<evidence type="ECO:0000256" key="4">
    <source>
        <dbReference type="ARBA" id="ARBA00022490"/>
    </source>
</evidence>
<accession>A0A022QLY2</accession>
<dbReference type="KEGG" id="egt:105968613"/>
<dbReference type="OrthoDB" id="543346at2759"/>
<dbReference type="EMBL" id="KI631456">
    <property type="protein sequence ID" value="EYU27470.1"/>
    <property type="molecule type" value="Genomic_DNA"/>
</dbReference>
<dbReference type="Pfam" id="PF02631">
    <property type="entry name" value="RecX_HTH2"/>
    <property type="match status" value="1"/>
</dbReference>
<dbReference type="AlphaFoldDB" id="A0A022QLY2"/>